<dbReference type="GO" id="GO:0004864">
    <property type="term" value="F:protein phosphatase inhibitor activity"/>
    <property type="evidence" value="ECO:0000318"/>
    <property type="project" value="GO_Central"/>
</dbReference>
<dbReference type="Pfam" id="PF00407">
    <property type="entry name" value="Bet_v_1"/>
    <property type="match status" value="1"/>
</dbReference>
<gene>
    <name evidence="3" type="ORF">Csa_7G048020</name>
</gene>
<dbReference type="OMA" id="WEMYRDN"/>
<dbReference type="Gramene" id="KGN43618">
    <property type="protein sequence ID" value="KGN43618"/>
    <property type="gene ID" value="Csa_7G048020"/>
</dbReference>
<dbReference type="GO" id="GO:0009738">
    <property type="term" value="P:abscisic acid-activated signaling pathway"/>
    <property type="evidence" value="ECO:0000318"/>
    <property type="project" value="GO_Central"/>
</dbReference>
<dbReference type="PANTHER" id="PTHR31213">
    <property type="entry name" value="OS08G0374000 PROTEIN-RELATED"/>
    <property type="match status" value="1"/>
</dbReference>
<feature type="domain" description="Bet v I/Major latex protein" evidence="2">
    <location>
        <begin position="3"/>
        <end position="151"/>
    </location>
</feature>
<name>A0A0A0K2C4_CUCSA</name>
<keyword evidence="4" id="KW-1185">Reference proteome</keyword>
<dbReference type="OrthoDB" id="1845342at2759"/>
<dbReference type="EMBL" id="CM002928">
    <property type="protein sequence ID" value="KGN43618.1"/>
    <property type="molecule type" value="Genomic_DNA"/>
</dbReference>
<proteinExistence type="inferred from homology"/>
<dbReference type="PANTHER" id="PTHR31213:SF24">
    <property type="entry name" value="OS08G0374000 PROTEIN"/>
    <property type="match status" value="1"/>
</dbReference>
<dbReference type="GO" id="GO:0010427">
    <property type="term" value="F:abscisic acid binding"/>
    <property type="evidence" value="ECO:0000318"/>
    <property type="project" value="GO_Central"/>
</dbReference>
<dbReference type="CDD" id="cd07816">
    <property type="entry name" value="Bet_v1-like"/>
    <property type="match status" value="1"/>
</dbReference>
<reference evidence="3 4" key="4">
    <citation type="journal article" date="2011" name="BMC Genomics">
        <title>RNA-Seq improves annotation of protein-coding genes in the cucumber genome.</title>
        <authorList>
            <person name="Li Z."/>
            <person name="Zhang Z."/>
            <person name="Yan P."/>
            <person name="Huang S."/>
            <person name="Fei Z."/>
            <person name="Lin K."/>
        </authorList>
    </citation>
    <scope>NUCLEOTIDE SEQUENCE [LARGE SCALE GENOMIC DNA]</scope>
    <source>
        <strain evidence="4">cv. 9930</strain>
    </source>
</reference>
<dbReference type="InterPro" id="IPR023393">
    <property type="entry name" value="START-like_dom_sf"/>
</dbReference>
<evidence type="ECO:0000313" key="3">
    <source>
        <dbReference type="EMBL" id="KGN43618.1"/>
    </source>
</evidence>
<evidence type="ECO:0000259" key="2">
    <source>
        <dbReference type="SMART" id="SM01037"/>
    </source>
</evidence>
<dbReference type="GO" id="GO:0038023">
    <property type="term" value="F:signaling receptor activity"/>
    <property type="evidence" value="ECO:0000318"/>
    <property type="project" value="GO_Central"/>
</dbReference>
<dbReference type="SUPFAM" id="SSF55961">
    <property type="entry name" value="Bet v1-like"/>
    <property type="match status" value="1"/>
</dbReference>
<dbReference type="Gene3D" id="3.30.530.20">
    <property type="match status" value="1"/>
</dbReference>
<dbReference type="InterPro" id="IPR050279">
    <property type="entry name" value="Plant_def-hormone_signal"/>
</dbReference>
<accession>A0A0A0K2C4</accession>
<reference evidence="3 4" key="2">
    <citation type="journal article" date="2009" name="PLoS ONE">
        <title>An integrated genetic and cytogenetic map of the cucumber genome.</title>
        <authorList>
            <person name="Ren Y."/>
            <person name="Zhang Z."/>
            <person name="Liu J."/>
            <person name="Staub J.E."/>
            <person name="Han Y."/>
            <person name="Cheng Z."/>
            <person name="Li X."/>
            <person name="Lu J."/>
            <person name="Miao H."/>
            <person name="Kang H."/>
            <person name="Xie B."/>
            <person name="Gu X."/>
            <person name="Wang X."/>
            <person name="Du Y."/>
            <person name="Jin W."/>
            <person name="Huang S."/>
        </authorList>
    </citation>
    <scope>NUCLEOTIDE SEQUENCE [LARGE SCALE GENOMIC DNA]</scope>
    <source>
        <strain evidence="4">cv. 9930</strain>
    </source>
</reference>
<evidence type="ECO:0000256" key="1">
    <source>
        <dbReference type="ARBA" id="ARBA00009744"/>
    </source>
</evidence>
<dbReference type="SMART" id="SM01037">
    <property type="entry name" value="Bet_v_1"/>
    <property type="match status" value="1"/>
</dbReference>
<reference evidence="3 4" key="1">
    <citation type="journal article" date="2009" name="Nat. Genet.">
        <title>The genome of the cucumber, Cucumis sativus L.</title>
        <authorList>
            <person name="Huang S."/>
            <person name="Li R."/>
            <person name="Zhang Z."/>
            <person name="Li L."/>
            <person name="Gu X."/>
            <person name="Fan W."/>
            <person name="Lucas W.J."/>
            <person name="Wang X."/>
            <person name="Xie B."/>
            <person name="Ni P."/>
            <person name="Ren Y."/>
            <person name="Zhu H."/>
            <person name="Li J."/>
            <person name="Lin K."/>
            <person name="Jin W."/>
            <person name="Fei Z."/>
            <person name="Li G."/>
            <person name="Staub J."/>
            <person name="Kilian A."/>
            <person name="van der Vossen E.A."/>
            <person name="Wu Y."/>
            <person name="Guo J."/>
            <person name="He J."/>
            <person name="Jia Z."/>
            <person name="Ren Y."/>
            <person name="Tian G."/>
            <person name="Lu Y."/>
            <person name="Ruan J."/>
            <person name="Qian W."/>
            <person name="Wang M."/>
            <person name="Huang Q."/>
            <person name="Li B."/>
            <person name="Xuan Z."/>
            <person name="Cao J."/>
            <person name="Asan"/>
            <person name="Wu Z."/>
            <person name="Zhang J."/>
            <person name="Cai Q."/>
            <person name="Bai Y."/>
            <person name="Zhao B."/>
            <person name="Han Y."/>
            <person name="Li Y."/>
            <person name="Li X."/>
            <person name="Wang S."/>
            <person name="Shi Q."/>
            <person name="Liu S."/>
            <person name="Cho W.K."/>
            <person name="Kim J.Y."/>
            <person name="Xu Y."/>
            <person name="Heller-Uszynska K."/>
            <person name="Miao H."/>
            <person name="Cheng Z."/>
            <person name="Zhang S."/>
            <person name="Wu J."/>
            <person name="Yang Y."/>
            <person name="Kang H."/>
            <person name="Li M."/>
            <person name="Liang H."/>
            <person name="Ren X."/>
            <person name="Shi Z."/>
            <person name="Wen M."/>
            <person name="Jian M."/>
            <person name="Yang H."/>
            <person name="Zhang G."/>
            <person name="Yang Z."/>
            <person name="Chen R."/>
            <person name="Liu S."/>
            <person name="Li J."/>
            <person name="Ma L."/>
            <person name="Liu H."/>
            <person name="Zhou Y."/>
            <person name="Zhao J."/>
            <person name="Fang X."/>
            <person name="Li G."/>
            <person name="Fang L."/>
            <person name="Li Y."/>
            <person name="Liu D."/>
            <person name="Zheng H."/>
            <person name="Zhang Y."/>
            <person name="Qin N."/>
            <person name="Li Z."/>
            <person name="Yang G."/>
            <person name="Yang S."/>
            <person name="Bolund L."/>
            <person name="Kristiansen K."/>
            <person name="Zheng H."/>
            <person name="Li S."/>
            <person name="Zhang X."/>
            <person name="Yang H."/>
            <person name="Wang J."/>
            <person name="Sun R."/>
            <person name="Zhang B."/>
            <person name="Jiang S."/>
            <person name="Wang J."/>
            <person name="Du Y."/>
            <person name="Li S."/>
        </authorList>
    </citation>
    <scope>NUCLEOTIDE SEQUENCE [LARGE SCALE GENOMIC DNA]</scope>
    <source>
        <strain evidence="4">cv. 9930</strain>
    </source>
</reference>
<dbReference type="Proteomes" id="UP000029981">
    <property type="component" value="Chromosome 7"/>
</dbReference>
<dbReference type="SMR" id="A0A0A0K2C4"/>
<comment type="similarity">
    <text evidence="1">Belongs to the BetVI family.</text>
</comment>
<dbReference type="GO" id="GO:0006952">
    <property type="term" value="P:defense response"/>
    <property type="evidence" value="ECO:0007669"/>
    <property type="project" value="InterPro"/>
</dbReference>
<evidence type="ECO:0000313" key="4">
    <source>
        <dbReference type="Proteomes" id="UP000029981"/>
    </source>
</evidence>
<dbReference type="GO" id="GO:0005737">
    <property type="term" value="C:cytoplasm"/>
    <property type="evidence" value="ECO:0000318"/>
    <property type="project" value="GO_Central"/>
</dbReference>
<dbReference type="eggNOG" id="ENOG502RY0A">
    <property type="taxonomic scope" value="Eukaryota"/>
</dbReference>
<dbReference type="STRING" id="3659.A0A0A0K2C4"/>
<dbReference type="GO" id="GO:0005634">
    <property type="term" value="C:nucleus"/>
    <property type="evidence" value="ECO:0000318"/>
    <property type="project" value="GO_Central"/>
</dbReference>
<sequence length="151" mass="17065">MKSMKGEVLLNLPAQKAWQMYRDNDVVSKINPELLSRAEYVQGDGGPGTLRLFKLGPAVSSYVEESVEKIEKVETGRSVSYDVVGGELRKMYDPYKVTFTFTPVEGKEKEMCTAQWKAEYEPLTPAIPPPDKARDAALQFLQSFDKFQLSY</sequence>
<reference evidence="3 4" key="3">
    <citation type="journal article" date="2010" name="BMC Genomics">
        <title>Transcriptome sequencing and comparative analysis of cucumber flowers with different sex types.</title>
        <authorList>
            <person name="Guo S."/>
            <person name="Zheng Y."/>
            <person name="Joung J.G."/>
            <person name="Liu S."/>
            <person name="Zhang Z."/>
            <person name="Crasta O.R."/>
            <person name="Sobral B.W."/>
            <person name="Xu Y."/>
            <person name="Huang S."/>
            <person name="Fei Z."/>
        </authorList>
    </citation>
    <scope>NUCLEOTIDE SEQUENCE [LARGE SCALE GENOMIC DNA]</scope>
    <source>
        <strain evidence="4">cv. 9930</strain>
    </source>
</reference>
<protein>
    <recommendedName>
        <fullName evidence="2">Bet v I/Major latex protein domain-containing protein</fullName>
    </recommendedName>
</protein>
<dbReference type="AlphaFoldDB" id="A0A0A0K2C4"/>
<dbReference type="InterPro" id="IPR000916">
    <property type="entry name" value="Bet_v_I/MLP"/>
</dbReference>
<organism evidence="3 4">
    <name type="scientific">Cucumis sativus</name>
    <name type="common">Cucumber</name>
    <dbReference type="NCBI Taxonomy" id="3659"/>
    <lineage>
        <taxon>Eukaryota</taxon>
        <taxon>Viridiplantae</taxon>
        <taxon>Streptophyta</taxon>
        <taxon>Embryophyta</taxon>
        <taxon>Tracheophyta</taxon>
        <taxon>Spermatophyta</taxon>
        <taxon>Magnoliopsida</taxon>
        <taxon>eudicotyledons</taxon>
        <taxon>Gunneridae</taxon>
        <taxon>Pentapetalae</taxon>
        <taxon>rosids</taxon>
        <taxon>fabids</taxon>
        <taxon>Cucurbitales</taxon>
        <taxon>Cucurbitaceae</taxon>
        <taxon>Benincaseae</taxon>
        <taxon>Cucumis</taxon>
    </lineage>
</organism>
<dbReference type="KEGG" id="csv:101207223"/>